<dbReference type="EMBL" id="NBNE01000904">
    <property type="protein sequence ID" value="OWZ16603.1"/>
    <property type="molecule type" value="Genomic_DNA"/>
</dbReference>
<dbReference type="OrthoDB" id="119231at2759"/>
<keyword evidence="2" id="KW-1185">Reference proteome</keyword>
<reference evidence="2" key="1">
    <citation type="submission" date="2017-03" db="EMBL/GenBank/DDBJ databases">
        <title>Phytopthora megakarya and P. palmivora, two closely related causual agents of cacao black pod achieved similar genome size and gene model numbers by different mechanisms.</title>
        <authorList>
            <person name="Ali S."/>
            <person name="Shao J."/>
            <person name="Larry D.J."/>
            <person name="Kronmiller B."/>
            <person name="Shen D."/>
            <person name="Strem M.D."/>
            <person name="Melnick R.L."/>
            <person name="Guiltinan M.J."/>
            <person name="Tyler B.M."/>
            <person name="Meinhardt L.W."/>
            <person name="Bailey B.A."/>
        </authorList>
    </citation>
    <scope>NUCLEOTIDE SEQUENCE [LARGE SCALE GENOMIC DNA]</scope>
    <source>
        <strain evidence="2">zdho120</strain>
    </source>
</reference>
<sequence>MEADDIDVQTAESQEEELQSNEISQISAVLRRLGALEKTINYLQQDQVLLLGSVTKFANRTERRQNDNFEKIRSNHELLQEVIGQLQDFAYHNEAMQSTQVAVITQLQSEITTLKFSSTKGPNTDVPPKTPVPTGTIETPGAEWDVFGPMPVNTPVFSNNELEVRVTKCHKQRETPVYSGEASEDIKVYALNMIRWYAAYGLYFQRDQVDLRVGELMMNHTKGKAKSWCSRNIKESNDGVT</sequence>
<comment type="caution">
    <text evidence="1">The sequence shown here is derived from an EMBL/GenBank/DDBJ whole genome shotgun (WGS) entry which is preliminary data.</text>
</comment>
<gene>
    <name evidence="1" type="ORF">PHMEG_0009587</name>
</gene>
<dbReference type="Proteomes" id="UP000198211">
    <property type="component" value="Unassembled WGS sequence"/>
</dbReference>
<evidence type="ECO:0000313" key="1">
    <source>
        <dbReference type="EMBL" id="OWZ16603.1"/>
    </source>
</evidence>
<evidence type="ECO:0000313" key="2">
    <source>
        <dbReference type="Proteomes" id="UP000198211"/>
    </source>
</evidence>
<proteinExistence type="predicted"/>
<organism evidence="1 2">
    <name type="scientific">Phytophthora megakarya</name>
    <dbReference type="NCBI Taxonomy" id="4795"/>
    <lineage>
        <taxon>Eukaryota</taxon>
        <taxon>Sar</taxon>
        <taxon>Stramenopiles</taxon>
        <taxon>Oomycota</taxon>
        <taxon>Peronosporomycetes</taxon>
        <taxon>Peronosporales</taxon>
        <taxon>Peronosporaceae</taxon>
        <taxon>Phytophthora</taxon>
    </lineage>
</organism>
<protein>
    <submittedName>
        <fullName evidence="1">Uncharacterized protein</fullName>
    </submittedName>
</protein>
<accession>A0A225WFU6</accession>
<dbReference type="AlphaFoldDB" id="A0A225WFU6"/>
<name>A0A225WFU6_9STRA</name>